<dbReference type="InterPro" id="IPR029058">
    <property type="entry name" value="AB_hydrolase_fold"/>
</dbReference>
<evidence type="ECO:0000313" key="7">
    <source>
        <dbReference type="Proteomes" id="UP001164286"/>
    </source>
</evidence>
<comment type="caution">
    <text evidence="6">The sequence shown here is derived from an EMBL/GenBank/DDBJ whole genome shotgun (WGS) entry which is preliminary data.</text>
</comment>
<dbReference type="PIRSF" id="PIRSF018169">
    <property type="entry name" value="PAF_acetylhydrolase"/>
    <property type="match status" value="1"/>
</dbReference>
<protein>
    <recommendedName>
        <fullName evidence="4">Putative phospholipase</fullName>
        <ecNumber evidence="4">3.1.1.47</ecNumber>
    </recommendedName>
</protein>
<evidence type="ECO:0000256" key="2">
    <source>
        <dbReference type="ARBA" id="ARBA00022963"/>
    </source>
</evidence>
<dbReference type="EC" id="3.1.1.47" evidence="4"/>
<dbReference type="SUPFAM" id="SSF53474">
    <property type="entry name" value="alpha/beta-Hydrolases"/>
    <property type="match status" value="1"/>
</dbReference>
<dbReference type="GeneID" id="77731695"/>
<accession>A0AA38HEV3</accession>
<keyword evidence="2 4" id="KW-0442">Lipid degradation</keyword>
<keyword evidence="1 4" id="KW-0378">Hydrolase</keyword>
<name>A0AA38HEV3_9TREE</name>
<organism evidence="6 7">
    <name type="scientific">Dioszegia hungarica</name>
    <dbReference type="NCBI Taxonomy" id="4972"/>
    <lineage>
        <taxon>Eukaryota</taxon>
        <taxon>Fungi</taxon>
        <taxon>Dikarya</taxon>
        <taxon>Basidiomycota</taxon>
        <taxon>Agaricomycotina</taxon>
        <taxon>Tremellomycetes</taxon>
        <taxon>Tremellales</taxon>
        <taxon>Bulleribasidiaceae</taxon>
        <taxon>Dioszegia</taxon>
    </lineage>
</organism>
<dbReference type="GO" id="GO:0016042">
    <property type="term" value="P:lipid catabolic process"/>
    <property type="evidence" value="ECO:0007669"/>
    <property type="project" value="UniProtKB-KW"/>
</dbReference>
<dbReference type="PANTHER" id="PTHR10272">
    <property type="entry name" value="PLATELET-ACTIVATING FACTOR ACETYLHYDROLASE"/>
    <property type="match status" value="1"/>
</dbReference>
<feature type="active site" description="Charge relay system" evidence="5">
    <location>
        <position position="365"/>
    </location>
</feature>
<dbReference type="InterPro" id="IPR016715">
    <property type="entry name" value="PAF_acetylhydro_eukaryote"/>
</dbReference>
<reference evidence="6" key="1">
    <citation type="journal article" date="2022" name="G3 (Bethesda)">
        <title>High quality genome of the basidiomycete yeast Dioszegia hungarica PDD-24b-2 isolated from cloud water.</title>
        <authorList>
            <person name="Jarrige D."/>
            <person name="Haridas S."/>
            <person name="Bleykasten-Grosshans C."/>
            <person name="Joly M."/>
            <person name="Nadalig T."/>
            <person name="Sancelme M."/>
            <person name="Vuilleumier S."/>
            <person name="Grigoriev I.V."/>
            <person name="Amato P."/>
            <person name="Bringel F."/>
        </authorList>
    </citation>
    <scope>NUCLEOTIDE SEQUENCE</scope>
    <source>
        <strain evidence="6">PDD-24b-2</strain>
    </source>
</reference>
<evidence type="ECO:0000313" key="6">
    <source>
        <dbReference type="EMBL" id="KAI9637631.1"/>
    </source>
</evidence>
<evidence type="ECO:0000256" key="3">
    <source>
        <dbReference type="ARBA" id="ARBA00023098"/>
    </source>
</evidence>
<keyword evidence="7" id="KW-1185">Reference proteome</keyword>
<proteinExistence type="inferred from homology"/>
<dbReference type="Proteomes" id="UP001164286">
    <property type="component" value="Unassembled WGS sequence"/>
</dbReference>
<dbReference type="GO" id="GO:0003847">
    <property type="term" value="F:1-alkyl-2-acetylglycerophosphocholine esterase activity"/>
    <property type="evidence" value="ECO:0007669"/>
    <property type="project" value="UniProtKB-UniRule"/>
</dbReference>
<evidence type="ECO:0000256" key="4">
    <source>
        <dbReference type="PIRNR" id="PIRNR018169"/>
    </source>
</evidence>
<dbReference type="RefSeq" id="XP_052947408.1">
    <property type="nucleotide sequence ID" value="XM_053092490.1"/>
</dbReference>
<feature type="active site" description="Nucleophile" evidence="5">
    <location>
        <position position="275"/>
    </location>
</feature>
<sequence length="438" mass="48045">MSFLSPLISATFPSPRPGPHKNLGYAFLSTPALAPWSLKSPTFISNGKPALNLLDIGYAVYYPSAPPKRGWLGGGEGTVHWLSDPKKEVVRGYERFLGKRTYWLLVKAMSFFVPRMRFRANRNAPLLPPSSSSQYPIVVFSHGLAGTRTTYSQYCSALASEGFVVLSIEHKDGSGPLVTVSRGEGDGEKDGLLHYIRGTDLLWAVDEDSSLSHFRTLQLQMRLREVYETYHSFRRVLAGEVEPVFEGMKGDQPLEWLASLRDKVDPEQVYYTGHSFGGATVINTLQTPPPDSAYSRLPVVKAIALDPWLEPLAAPAPSQHGGPVSPPLLVLNSPGFTIWRTHFQRLVKLVKEAKGSLITIMKGTHQSFSDFPLLLPPSSGSLRFLAASHELSINFIRGHLGTSPILKDLQADGGEVEKDEKGKMTATSAVAVHLIGKD</sequence>
<dbReference type="PANTHER" id="PTHR10272:SF0">
    <property type="entry name" value="PLATELET-ACTIVATING FACTOR ACETYLHYDROLASE"/>
    <property type="match status" value="1"/>
</dbReference>
<evidence type="ECO:0000256" key="1">
    <source>
        <dbReference type="ARBA" id="ARBA00022801"/>
    </source>
</evidence>
<evidence type="ECO:0000256" key="5">
    <source>
        <dbReference type="PIRSR" id="PIRSR018169-1"/>
    </source>
</evidence>
<dbReference type="EMBL" id="JAKWFO010000004">
    <property type="protein sequence ID" value="KAI9637631.1"/>
    <property type="molecule type" value="Genomic_DNA"/>
</dbReference>
<dbReference type="Pfam" id="PF03403">
    <property type="entry name" value="PAF-AH_p_II"/>
    <property type="match status" value="1"/>
</dbReference>
<feature type="active site" description="Charge relay system" evidence="5">
    <location>
        <position position="306"/>
    </location>
</feature>
<dbReference type="Gene3D" id="3.40.50.1820">
    <property type="entry name" value="alpha/beta hydrolase"/>
    <property type="match status" value="1"/>
</dbReference>
<gene>
    <name evidence="6" type="ORF">MKK02DRAFT_43557</name>
</gene>
<comment type="catalytic activity">
    <reaction evidence="4">
        <text>a 1-O-alkyl-2-acetyl-sn-glycero-3-phosphocholine + H2O = a 1-O-alkyl-sn-glycero-3-phosphocholine + acetate + H(+)</text>
        <dbReference type="Rhea" id="RHEA:17777"/>
        <dbReference type="ChEBI" id="CHEBI:15377"/>
        <dbReference type="ChEBI" id="CHEBI:15378"/>
        <dbReference type="ChEBI" id="CHEBI:30089"/>
        <dbReference type="ChEBI" id="CHEBI:30909"/>
        <dbReference type="ChEBI" id="CHEBI:36707"/>
        <dbReference type="EC" id="3.1.1.47"/>
    </reaction>
</comment>
<dbReference type="AlphaFoldDB" id="A0AA38HEV3"/>
<keyword evidence="3 4" id="KW-0443">Lipid metabolism</keyword>
<comment type="similarity">
    <text evidence="4">Belongs to the serine esterase family.</text>
</comment>